<feature type="transmembrane region" description="Helical" evidence="9">
    <location>
        <begin position="726"/>
        <end position="749"/>
    </location>
</feature>
<feature type="transmembrane region" description="Helical" evidence="9">
    <location>
        <begin position="496"/>
        <end position="517"/>
    </location>
</feature>
<feature type="compositionally biased region" description="Polar residues" evidence="8">
    <location>
        <begin position="1"/>
        <end position="23"/>
    </location>
</feature>
<evidence type="ECO:0000256" key="1">
    <source>
        <dbReference type="ARBA" id="ARBA00004141"/>
    </source>
</evidence>
<keyword evidence="5" id="KW-0067">ATP-binding</keyword>
<dbReference type="eggNOG" id="KOG0065">
    <property type="taxonomic scope" value="Eukaryota"/>
</dbReference>
<evidence type="ECO:0000256" key="5">
    <source>
        <dbReference type="ARBA" id="ARBA00022840"/>
    </source>
</evidence>
<dbReference type="Pfam" id="PF00005">
    <property type="entry name" value="ABC_tran"/>
    <property type="match status" value="2"/>
</dbReference>
<feature type="transmembrane region" description="Helical" evidence="9">
    <location>
        <begin position="1880"/>
        <end position="1903"/>
    </location>
</feature>
<keyword evidence="2" id="KW-0813">Transport</keyword>
<dbReference type="VEuPathDB" id="FungiDB:KRP22_3624"/>
<dbReference type="FunFam" id="3.40.50.300:FF:000528">
    <property type="entry name" value="ABC transporter G family member 31"/>
    <property type="match status" value="1"/>
</dbReference>
<evidence type="ECO:0000256" key="8">
    <source>
        <dbReference type="SAM" id="MobiDB-lite"/>
    </source>
</evidence>
<dbReference type="InParanoid" id="H3GXY8"/>
<feature type="transmembrane region" description="Helical" evidence="9">
    <location>
        <begin position="1269"/>
        <end position="1291"/>
    </location>
</feature>
<dbReference type="InterPro" id="IPR019402">
    <property type="entry name" value="CWH43_N"/>
</dbReference>
<evidence type="ECO:0000256" key="3">
    <source>
        <dbReference type="ARBA" id="ARBA00022692"/>
    </source>
</evidence>
<feature type="transmembrane region" description="Helical" evidence="9">
    <location>
        <begin position="1634"/>
        <end position="1654"/>
    </location>
</feature>
<organism evidence="11 12">
    <name type="scientific">Phytophthora ramorum</name>
    <name type="common">Sudden oak death agent</name>
    <dbReference type="NCBI Taxonomy" id="164328"/>
    <lineage>
        <taxon>Eukaryota</taxon>
        <taxon>Sar</taxon>
        <taxon>Stramenopiles</taxon>
        <taxon>Oomycota</taxon>
        <taxon>Peronosporomycetes</taxon>
        <taxon>Peronosporales</taxon>
        <taxon>Peronosporaceae</taxon>
        <taxon>Phytophthora</taxon>
    </lineage>
</organism>
<comment type="subcellular location">
    <subcellularLocation>
        <location evidence="1">Membrane</location>
        <topology evidence="1">Multi-pass membrane protein</topology>
    </subcellularLocation>
</comment>
<reference evidence="12" key="1">
    <citation type="journal article" date="2006" name="Science">
        <title>Phytophthora genome sequences uncover evolutionary origins and mechanisms of pathogenesis.</title>
        <authorList>
            <person name="Tyler B.M."/>
            <person name="Tripathy S."/>
            <person name="Zhang X."/>
            <person name="Dehal P."/>
            <person name="Jiang R.H."/>
            <person name="Aerts A."/>
            <person name="Arredondo F.D."/>
            <person name="Baxter L."/>
            <person name="Bensasson D."/>
            <person name="Beynon J.L."/>
            <person name="Chapman J."/>
            <person name="Damasceno C.M."/>
            <person name="Dorrance A.E."/>
            <person name="Dou D."/>
            <person name="Dickerman A.W."/>
            <person name="Dubchak I.L."/>
            <person name="Garbelotto M."/>
            <person name="Gijzen M."/>
            <person name="Gordon S.G."/>
            <person name="Govers F."/>
            <person name="Grunwald N.J."/>
            <person name="Huang W."/>
            <person name="Ivors K.L."/>
            <person name="Jones R.W."/>
            <person name="Kamoun S."/>
            <person name="Krampis K."/>
            <person name="Lamour K.H."/>
            <person name="Lee M.K."/>
            <person name="McDonald W.H."/>
            <person name="Medina M."/>
            <person name="Meijer H.J."/>
            <person name="Nordberg E.K."/>
            <person name="Maclean D.J."/>
            <person name="Ospina-Giraldo M.D."/>
            <person name="Morris P.F."/>
            <person name="Phuntumart V."/>
            <person name="Putnam N.H."/>
            <person name="Rash S."/>
            <person name="Rose J.K."/>
            <person name="Sakihama Y."/>
            <person name="Salamov A.A."/>
            <person name="Savidor A."/>
            <person name="Scheuring C.F."/>
            <person name="Smith B.M."/>
            <person name="Sobral B.W."/>
            <person name="Terry A."/>
            <person name="Torto-Alalibo T.A."/>
            <person name="Win J."/>
            <person name="Xu Z."/>
            <person name="Zhang H."/>
            <person name="Grigoriev I.V."/>
            <person name="Rokhsar D.S."/>
            <person name="Boore J.L."/>
        </authorList>
    </citation>
    <scope>NUCLEOTIDE SEQUENCE [LARGE SCALE GENOMIC DNA]</scope>
    <source>
        <strain evidence="12">Pr102</strain>
    </source>
</reference>
<feature type="transmembrane region" description="Helical" evidence="9">
    <location>
        <begin position="529"/>
        <end position="550"/>
    </location>
</feature>
<evidence type="ECO:0000256" key="9">
    <source>
        <dbReference type="SAM" id="Phobius"/>
    </source>
</evidence>
<evidence type="ECO:0000313" key="11">
    <source>
        <dbReference type="EnsemblProtists" id="Phyra82509"/>
    </source>
</evidence>
<dbReference type="HOGENOM" id="CLU_000604_35_3_1"/>
<dbReference type="VEuPathDB" id="FungiDB:KRP23_7767"/>
<feature type="transmembrane region" description="Helical" evidence="9">
    <location>
        <begin position="1347"/>
        <end position="1377"/>
    </location>
</feature>
<dbReference type="InterPro" id="IPR027417">
    <property type="entry name" value="P-loop_NTPase"/>
</dbReference>
<keyword evidence="3 9" id="KW-0812">Transmembrane</keyword>
<dbReference type="GO" id="GO:0005524">
    <property type="term" value="F:ATP binding"/>
    <property type="evidence" value="ECO:0007669"/>
    <property type="project" value="UniProtKB-KW"/>
</dbReference>
<accession>H3GXY8</accession>
<dbReference type="PROSITE" id="PS50893">
    <property type="entry name" value="ABC_TRANSPORTER_2"/>
    <property type="match status" value="2"/>
</dbReference>
<feature type="domain" description="ABC transporter" evidence="10">
    <location>
        <begin position="887"/>
        <end position="1137"/>
    </location>
</feature>
<evidence type="ECO:0000256" key="4">
    <source>
        <dbReference type="ARBA" id="ARBA00022741"/>
    </source>
</evidence>
<feature type="transmembrane region" description="Helical" evidence="9">
    <location>
        <begin position="1805"/>
        <end position="1826"/>
    </location>
</feature>
<feature type="region of interest" description="Disordered" evidence="8">
    <location>
        <begin position="1"/>
        <end position="55"/>
    </location>
</feature>
<feature type="transmembrane region" description="Helical" evidence="9">
    <location>
        <begin position="1532"/>
        <end position="1553"/>
    </location>
</feature>
<dbReference type="SUPFAM" id="SSF52540">
    <property type="entry name" value="P-loop containing nucleoside triphosphate hydrolases"/>
    <property type="match status" value="2"/>
</dbReference>
<dbReference type="VEuPathDB" id="FungiDB:KRP22_10633"/>
<dbReference type="GO" id="GO:0016887">
    <property type="term" value="F:ATP hydrolysis activity"/>
    <property type="evidence" value="ECO:0007669"/>
    <property type="project" value="InterPro"/>
</dbReference>
<proteinExistence type="predicted"/>
<keyword evidence="4" id="KW-0547">Nucleotide-binding</keyword>
<dbReference type="Pfam" id="PF01061">
    <property type="entry name" value="ABC2_membrane"/>
    <property type="match status" value="2"/>
</dbReference>
<dbReference type="VEuPathDB" id="FungiDB:KRP22_3622"/>
<dbReference type="PANTHER" id="PTHR19241">
    <property type="entry name" value="ATP-BINDING CASSETTE TRANSPORTER"/>
    <property type="match status" value="1"/>
</dbReference>
<feature type="domain" description="ABC transporter" evidence="10">
    <location>
        <begin position="114"/>
        <end position="381"/>
    </location>
</feature>
<dbReference type="VEuPathDB" id="FungiDB:KRP23_5647"/>
<dbReference type="InterPro" id="IPR013525">
    <property type="entry name" value="ABC2_TM"/>
</dbReference>
<name>H3GXY8_PHYRM</name>
<feature type="transmembrane region" description="Helical" evidence="9">
    <location>
        <begin position="1838"/>
        <end position="1860"/>
    </location>
</feature>
<dbReference type="FunFam" id="3.40.50.300:FF:000289">
    <property type="entry name" value="ABC transporter G family member 31"/>
    <property type="match status" value="1"/>
</dbReference>
<dbReference type="EMBL" id="DS566070">
    <property type="status" value="NOT_ANNOTATED_CDS"/>
    <property type="molecule type" value="Genomic_DNA"/>
</dbReference>
<feature type="transmembrane region" description="Helical" evidence="9">
    <location>
        <begin position="1591"/>
        <end position="1613"/>
    </location>
</feature>
<feature type="transmembrane region" description="Helical" evidence="9">
    <location>
        <begin position="1303"/>
        <end position="1326"/>
    </location>
</feature>
<dbReference type="EnsemblProtists" id="Phyra82509">
    <property type="protein sequence ID" value="Phyra82509"/>
    <property type="gene ID" value="Phyra82509"/>
</dbReference>
<dbReference type="VEuPathDB" id="FungiDB:KRP23_5646"/>
<evidence type="ECO:0000256" key="2">
    <source>
        <dbReference type="ARBA" id="ARBA00022448"/>
    </source>
</evidence>
<sequence length="2084" mass="229100">MSISSVSSEPTPILESSLSSSYQKHVLRRHHQNRGSRRHGASARGVGVPRDSPFTPRRPVGAVPELFVTFRHVSLAVDVPVSPAAAQAASGQMGRETLAAKQLPTITNHVRGILGALTDSKTFVRRQILKNVTGAFTPGSMTLLLGRSGSGKSMLLKLLSGGFDASCKSVTLDGEVSYNGLSRQELKAQLPQCVAYVPQQDTHLPVMTVKETLDFAFECRAINADKKPAGTICKSPGFEYPLALPMTFLGAERDAVTVTRELGLTRCQGTIVGNDRIRGVSGGEKKRVTTGEMAFGPHAVSLMDEITTGLDSAAAFDVVNAQRRLARQQRQTVVISLQQPAPEVLALFDNVLLLAEGEVLYHGPRAHIQAYFEALGFVCPPGRDLADFLCDLASPQQIRYEKSHAPMPGRRRHPRSANEFADLWIMSPMYEAMVEELDHLDNDTETYGQMHSKNGERGLYFDQEALLRVPAFRQTYLQSTWTVVKRQMRLFARNKVFFVGRVVLDLLVGLMIGSVYYGMDLADSQVTLGVVFSASLFLGLGQSATLAPFFDAREVFYKQRGANFYRTSSYVLASCASQLPLAMVEALLFSSMVYWLGGFVASAEHFLVFVVYMLLTVLVFVGEYFFLSAACSTLHIAQPASTLALLFFILFAGFAVSREQLPTAMRWIYWSNPLAWTTRGILVSQYRSSELDVCEYGGIDYCKLYQGQTLGEYSLKLFDIPSDPKWVMLGIVFLVTVYVVSMLLSYVMLEYCRHEAVPTLPPPLPTSLSDTAIPTPRQPKESYAMLATPHGDEDELLESDLTDFQPFGDPNDLAVLDEDDDSNDSFNASQGVCTNPEEIMVHLTPRWDVQPVTLAFQDLRYSIMVPAAAVTDPTGQSGIEGAPGRPVAVDSRANAGKNKEMVTRELLKGVTGYALPGTMTALMGSTGAGKTTLMDVLAGRKSGKAGNKTKNGAPTLRGRVLLNGLDATELAVRRCTGYCEQTDVHSDASTFREALQFSAYLRQGDRVAPERVEEIVDECLDLLGLNDVAGQLIRGSSSEQLKRLTLGVELAAQPSVLFLDEPTSGLDARAAKSLMDGVRKVADSGRTVICTIHQPSTEVFLLFDMLLLLQRGGETVFFGELGHNGEALVRYFQGLGLSRTAPAFKLGDNPATWMLDVIGAGVEKVKPTAVPKFKPAALRNPRPQLLDGSQASSVDSEFSRQRPNDSVDFVVAYKASRLKQRLDAKRAAPGVFMPSDRLPPVTFAQRRAASDGLQFAMLMRRFARLYWRTPFYTFTRMMTALTLGLMFGLVYSGSNDFTTYQGANGAVGLIFFSTCFLGVGAYLHVLPLAFEERGPFYRERASETYSALWYFVASSAVEIPSAAIASLIFVGVFYPMAGFSAYGDFAQVVAYWLVLTVHIMFQTFFGQFFTFAMPSVELAAVWGSLFDSIFLMFMGYNPPVSSIPDGYKWLFQLVPHRYTFEVLTALVLGDCPDEQLQQIVNAAATNTTIDVSGWPLGCQLLTDAPPAVANIPLASYIDEVFGARREDTTRSVAVVVGILLVMRLATLVVMRVLPLTCLPMALSNSPLQERLLSPRHSNQMNIVPYAIGTRVAPVVATVVVIVTLITCVSIAKVKDIYLGGLTWPYFSDTGRDSPGYTIFCVGLSIVAIALVLTWTANYQFQRELIEKETSENAENLYGPTIRKYIGAVRVVGVLSTLGLPVLAFFSTTSYDSVHKYAAYWFFVLEAVALLTNTIASLKLVRLTEASENPYYASESEEPALATSFNPWNVSKSSTRRTFYIQAVSLHLGEKYCTDTMKLNDTETVLWNYASQLACILTLVGYSVSFLSHNMLYTLGTRVAPVVATIVVIATLITCVSIAKAKDIYLGGLGWPYFSDTGRDMPAYAVFCAGLSVVAIALVLTWVANYQFQSELIELEAKVASIRKYCKIVRVVGVLSAFGLPVLAFFSTTNYPDLHQYAAYWFFVLEAIALLLNTIVSYKLSRLAKVSDNPCYVNESESPKMSNAVNPWSASKSSTKRTFCIQVVLATLFFIAFLLYIPIGLALVDEFQRLTVEDCLTFNLGEEYCTVTVRLNDTNTKLWNYVAFG</sequence>
<dbReference type="GO" id="GO:0140359">
    <property type="term" value="F:ABC-type transporter activity"/>
    <property type="evidence" value="ECO:0007669"/>
    <property type="project" value="InterPro"/>
</dbReference>
<keyword evidence="12" id="KW-1185">Reference proteome</keyword>
<feature type="transmembrane region" description="Helical" evidence="9">
    <location>
        <begin position="1924"/>
        <end position="1945"/>
    </location>
</feature>
<feature type="transmembrane region" description="Helical" evidence="9">
    <location>
        <begin position="2018"/>
        <end position="2043"/>
    </location>
</feature>
<feature type="transmembrane region" description="Helical" evidence="9">
    <location>
        <begin position="1957"/>
        <end position="1975"/>
    </location>
</feature>
<keyword evidence="7 9" id="KW-0472">Membrane</keyword>
<evidence type="ECO:0000256" key="7">
    <source>
        <dbReference type="ARBA" id="ARBA00023136"/>
    </source>
</evidence>
<dbReference type="VEuPathDB" id="FungiDB:KRP22_3623"/>
<evidence type="ECO:0000259" key="10">
    <source>
        <dbReference type="PROSITE" id="PS50893"/>
    </source>
</evidence>
<dbReference type="InterPro" id="IPR003439">
    <property type="entry name" value="ABC_transporter-like_ATP-bd"/>
</dbReference>
<feature type="transmembrane region" description="Helical" evidence="9">
    <location>
        <begin position="570"/>
        <end position="594"/>
    </location>
</feature>
<feature type="compositionally biased region" description="Basic residues" evidence="8">
    <location>
        <begin position="25"/>
        <end position="41"/>
    </location>
</feature>
<dbReference type="VEuPathDB" id="FungiDB:KRP23_5648"/>
<dbReference type="GO" id="GO:0016020">
    <property type="term" value="C:membrane"/>
    <property type="evidence" value="ECO:0007669"/>
    <property type="project" value="UniProtKB-SubCell"/>
</dbReference>
<feature type="transmembrane region" description="Helical" evidence="9">
    <location>
        <begin position="1684"/>
        <end position="1705"/>
    </location>
</feature>
<dbReference type="OMA" id="FADLWIM"/>
<protein>
    <recommendedName>
        <fullName evidence="10">ABC transporter domain-containing protein</fullName>
    </recommendedName>
</protein>
<feature type="transmembrane region" description="Helical" evidence="9">
    <location>
        <begin position="606"/>
        <end position="627"/>
    </location>
</feature>
<feature type="transmembrane region" description="Helical" evidence="9">
    <location>
        <begin position="639"/>
        <end position="657"/>
    </location>
</feature>
<dbReference type="InterPro" id="IPR003593">
    <property type="entry name" value="AAA+_ATPase"/>
</dbReference>
<dbReference type="Proteomes" id="UP000005238">
    <property type="component" value="Unassembled WGS sequence"/>
</dbReference>
<dbReference type="SMART" id="SM00382">
    <property type="entry name" value="AAA"/>
    <property type="match status" value="2"/>
</dbReference>
<dbReference type="Gene3D" id="3.40.50.300">
    <property type="entry name" value="P-loop containing nucleotide triphosphate hydrolases"/>
    <property type="match status" value="2"/>
</dbReference>
<keyword evidence="6 9" id="KW-1133">Transmembrane helix</keyword>
<evidence type="ECO:0000313" key="12">
    <source>
        <dbReference type="Proteomes" id="UP000005238"/>
    </source>
</evidence>
<reference evidence="11" key="2">
    <citation type="submission" date="2015-06" db="UniProtKB">
        <authorList>
            <consortium name="EnsemblProtists"/>
        </authorList>
    </citation>
    <scope>IDENTIFICATION</scope>
    <source>
        <strain evidence="11">Pr102</strain>
    </source>
</reference>
<evidence type="ECO:0000256" key="6">
    <source>
        <dbReference type="ARBA" id="ARBA00022989"/>
    </source>
</evidence>
<dbReference type="Pfam" id="PF10277">
    <property type="entry name" value="Frag1"/>
    <property type="match status" value="2"/>
</dbReference>
<feature type="transmembrane region" description="Helical" evidence="9">
    <location>
        <begin position="1717"/>
        <end position="1737"/>
    </location>
</feature>